<keyword evidence="3" id="KW-0548">Nucleotidyltransferase</keyword>
<dbReference type="InterPro" id="IPR043502">
    <property type="entry name" value="DNA/RNA_pol_sf"/>
</dbReference>
<feature type="signal peptide" evidence="1">
    <location>
        <begin position="1"/>
        <end position="22"/>
    </location>
</feature>
<protein>
    <submittedName>
        <fullName evidence="3">RNA-directed DNA polymerase from mobile element jockey</fullName>
    </submittedName>
</protein>
<accession>A0A8J4XUZ9</accession>
<dbReference type="InterPro" id="IPR000477">
    <property type="entry name" value="RT_dom"/>
</dbReference>
<keyword evidence="1" id="KW-0732">Signal</keyword>
<evidence type="ECO:0000313" key="3">
    <source>
        <dbReference type="EMBL" id="KAG0714328.1"/>
    </source>
</evidence>
<sequence length="209" mass="23728">MNAWIHLWWPWILLEPFIGCYTRGLLKSFASKVSRVTYYCCSRITSMGRTLQVVINGQLSRPSPIQPSVPQGFVLGPILWNIYIDDLLRQLPTVEAYADDCTLVCSYWRPDSQRAVSELNRQLRLVEEWGESWQVSFDSEKTQAMVISRSPDASQTVSGRLCFGGKTLPLQDHIKILGVSVDRGLRFDHHLAGAVHHVSLHVPVLRRVA</sequence>
<dbReference type="PROSITE" id="PS50878">
    <property type="entry name" value="RT_POL"/>
    <property type="match status" value="1"/>
</dbReference>
<feature type="domain" description="Reverse transcriptase" evidence="2">
    <location>
        <begin position="1"/>
        <end position="181"/>
    </location>
</feature>
<evidence type="ECO:0000313" key="4">
    <source>
        <dbReference type="Proteomes" id="UP000770661"/>
    </source>
</evidence>
<dbReference type="Pfam" id="PF00078">
    <property type="entry name" value="RVT_1"/>
    <property type="match status" value="1"/>
</dbReference>
<gene>
    <name evidence="3" type="primary">pol_4</name>
    <name evidence="3" type="ORF">GWK47_014340</name>
</gene>
<dbReference type="GO" id="GO:0003964">
    <property type="term" value="F:RNA-directed DNA polymerase activity"/>
    <property type="evidence" value="ECO:0007669"/>
    <property type="project" value="UniProtKB-KW"/>
</dbReference>
<keyword evidence="4" id="KW-1185">Reference proteome</keyword>
<evidence type="ECO:0000256" key="1">
    <source>
        <dbReference type="SAM" id="SignalP"/>
    </source>
</evidence>
<reference evidence="3" key="1">
    <citation type="submission" date="2020-07" db="EMBL/GenBank/DDBJ databases">
        <title>The High-quality genome of the commercially important snow crab, Chionoecetes opilio.</title>
        <authorList>
            <person name="Jeong J.-H."/>
            <person name="Ryu S."/>
        </authorList>
    </citation>
    <scope>NUCLEOTIDE SEQUENCE</scope>
    <source>
        <strain evidence="3">MADBK_172401_WGS</strain>
        <tissue evidence="3">Digestive gland</tissue>
    </source>
</reference>
<dbReference type="SUPFAM" id="SSF56672">
    <property type="entry name" value="DNA/RNA polymerases"/>
    <property type="match status" value="1"/>
</dbReference>
<comment type="caution">
    <text evidence="3">The sequence shown here is derived from an EMBL/GenBank/DDBJ whole genome shotgun (WGS) entry which is preliminary data.</text>
</comment>
<organism evidence="3 4">
    <name type="scientific">Chionoecetes opilio</name>
    <name type="common">Atlantic snow crab</name>
    <name type="synonym">Cancer opilio</name>
    <dbReference type="NCBI Taxonomy" id="41210"/>
    <lineage>
        <taxon>Eukaryota</taxon>
        <taxon>Metazoa</taxon>
        <taxon>Ecdysozoa</taxon>
        <taxon>Arthropoda</taxon>
        <taxon>Crustacea</taxon>
        <taxon>Multicrustacea</taxon>
        <taxon>Malacostraca</taxon>
        <taxon>Eumalacostraca</taxon>
        <taxon>Eucarida</taxon>
        <taxon>Decapoda</taxon>
        <taxon>Pleocyemata</taxon>
        <taxon>Brachyura</taxon>
        <taxon>Eubrachyura</taxon>
        <taxon>Majoidea</taxon>
        <taxon>Majidae</taxon>
        <taxon>Chionoecetes</taxon>
    </lineage>
</organism>
<dbReference type="OrthoDB" id="411871at2759"/>
<keyword evidence="3" id="KW-0808">Transferase</keyword>
<evidence type="ECO:0000259" key="2">
    <source>
        <dbReference type="PROSITE" id="PS50878"/>
    </source>
</evidence>
<name>A0A8J4XUZ9_CHIOP</name>
<proteinExistence type="predicted"/>
<dbReference type="Proteomes" id="UP000770661">
    <property type="component" value="Unassembled WGS sequence"/>
</dbReference>
<dbReference type="AlphaFoldDB" id="A0A8J4XUZ9"/>
<keyword evidence="3" id="KW-0695">RNA-directed DNA polymerase</keyword>
<feature type="chain" id="PRO_5035301903" evidence="1">
    <location>
        <begin position="23"/>
        <end position="209"/>
    </location>
</feature>
<dbReference type="EMBL" id="JACEEZ010020618">
    <property type="protein sequence ID" value="KAG0714328.1"/>
    <property type="molecule type" value="Genomic_DNA"/>
</dbReference>
<dbReference type="PANTHER" id="PTHR33332">
    <property type="entry name" value="REVERSE TRANSCRIPTASE DOMAIN-CONTAINING PROTEIN"/>
    <property type="match status" value="1"/>
</dbReference>